<keyword evidence="2" id="KW-0812">Transmembrane</keyword>
<keyword evidence="2" id="KW-1133">Transmembrane helix</keyword>
<dbReference type="Pfam" id="PF13343">
    <property type="entry name" value="SBP_bac_6"/>
    <property type="match status" value="1"/>
</dbReference>
<evidence type="ECO:0000256" key="1">
    <source>
        <dbReference type="ARBA" id="ARBA00022729"/>
    </source>
</evidence>
<keyword evidence="2" id="KW-0472">Membrane</keyword>
<accession>H9BX86</accession>
<name>H9BX86_9ARCH</name>
<dbReference type="Gene3D" id="3.40.190.10">
    <property type="entry name" value="Periplasmic binding protein-like II"/>
    <property type="match status" value="2"/>
</dbReference>
<evidence type="ECO:0000256" key="2">
    <source>
        <dbReference type="SAM" id="Phobius"/>
    </source>
</evidence>
<feature type="transmembrane region" description="Helical" evidence="2">
    <location>
        <begin position="6"/>
        <end position="25"/>
    </location>
</feature>
<evidence type="ECO:0000313" key="3">
    <source>
        <dbReference type="EMBL" id="AFD03408.1"/>
    </source>
</evidence>
<dbReference type="PANTHER" id="PTHR30006:SF24">
    <property type="entry name" value="SLL0237 PROTEIN"/>
    <property type="match status" value="1"/>
</dbReference>
<protein>
    <submittedName>
        <fullName evidence="3">Iron complex ABC transporter substrate-binding protein</fullName>
    </submittedName>
</protein>
<reference evidence="3" key="1">
    <citation type="submission" date="2011-11" db="EMBL/GenBank/DDBJ databases">
        <title>Construction and analysis of a metagenome of deep-sea sediment.</title>
        <authorList>
            <person name="Huo Y.-Y."/>
            <person name="Cheng H."/>
            <person name="Wu M."/>
        </authorList>
    </citation>
    <scope>NUCLEOTIDE SEQUENCE</scope>
</reference>
<dbReference type="PIRSF" id="PIRSF002825">
    <property type="entry name" value="CfbpA"/>
    <property type="match status" value="1"/>
</dbReference>
<sequence length="349" mass="37557">MVSRAVIGGVVVVAIVAVAGLLAFSGMIPGLGGPRAEGTVLVYGSIDAEDIQPVIDAFEAANPDIRIEYIRGSPSELFTRITTELDAGAQSADLTLVSFPGTLQLIREDVYRTYRSPEAAAYPADLKAPDGLWTSVILLGQVIVYNTDLVPPEDLPKTLSDLTDPKWNGKIIMHDYSRGTTSTQIWGSMAERIGEEAVVKFLTDLEANVDPSLQRRTGIQTDDVASGEFHIGIVAQLHDVVAAKLAGAPIEILQLEDFPLMQSPTPAAILKTGANPRATEIFVDFLLSDVGQETFGNVQVRFAAKPGVSTRFTVPDAIPAGMDIFPYPTQDVFDNIDTWTEKFRVIAGV</sequence>
<keyword evidence="1" id="KW-0732">Signal</keyword>
<dbReference type="InterPro" id="IPR026045">
    <property type="entry name" value="Ferric-bd"/>
</dbReference>
<proteinExistence type="predicted"/>
<dbReference type="PANTHER" id="PTHR30006">
    <property type="entry name" value="THIAMINE-BINDING PERIPLASMIC PROTEIN-RELATED"/>
    <property type="match status" value="1"/>
</dbReference>
<dbReference type="SUPFAM" id="SSF53850">
    <property type="entry name" value="Periplasmic binding protein-like II"/>
    <property type="match status" value="1"/>
</dbReference>
<dbReference type="EMBL" id="JQ085825">
    <property type="protein sequence ID" value="AFD03408.1"/>
    <property type="molecule type" value="Genomic_DNA"/>
</dbReference>
<organism evidence="3">
    <name type="scientific">uncultured archaeon W5-61a</name>
    <dbReference type="NCBI Taxonomy" id="1131008"/>
    <lineage>
        <taxon>Archaea</taxon>
        <taxon>environmental samples</taxon>
    </lineage>
</organism>
<dbReference type="AlphaFoldDB" id="H9BX86"/>